<comment type="similarity">
    <text evidence="1 5">Belongs to the V-ATPase G subunit family.</text>
</comment>
<evidence type="ECO:0000256" key="6">
    <source>
        <dbReference type="SAM" id="Coils"/>
    </source>
</evidence>
<dbReference type="eggNOG" id="KOG1772">
    <property type="taxonomic scope" value="Eukaryota"/>
</dbReference>
<dbReference type="Pfam" id="PF03179">
    <property type="entry name" value="V-ATPase_G"/>
    <property type="match status" value="1"/>
</dbReference>
<dbReference type="InParanoid" id="D2VEF2"/>
<dbReference type="Gene3D" id="1.20.5.2950">
    <property type="match status" value="1"/>
</dbReference>
<evidence type="ECO:0000256" key="3">
    <source>
        <dbReference type="ARBA" id="ARBA00022781"/>
    </source>
</evidence>
<dbReference type="OMA" id="ARKYRQD"/>
<evidence type="ECO:0000256" key="5">
    <source>
        <dbReference type="RuleBase" id="RU364019"/>
    </source>
</evidence>
<dbReference type="PANTHER" id="PTHR12713:SF11">
    <property type="entry name" value="V-TYPE PROTON ATPASE SUBUNIT G"/>
    <property type="match status" value="1"/>
</dbReference>
<reference evidence="7 8" key="1">
    <citation type="journal article" date="2010" name="Cell">
        <title>The genome of Naegleria gruberi illuminates early eukaryotic versatility.</title>
        <authorList>
            <person name="Fritz-Laylin L.K."/>
            <person name="Prochnik S.E."/>
            <person name="Ginger M.L."/>
            <person name="Dacks J.B."/>
            <person name="Carpenter M.L."/>
            <person name="Field M.C."/>
            <person name="Kuo A."/>
            <person name="Paredez A."/>
            <person name="Chapman J."/>
            <person name="Pham J."/>
            <person name="Shu S."/>
            <person name="Neupane R."/>
            <person name="Cipriano M."/>
            <person name="Mancuso J."/>
            <person name="Tu H."/>
            <person name="Salamov A."/>
            <person name="Lindquist E."/>
            <person name="Shapiro H."/>
            <person name="Lucas S."/>
            <person name="Grigoriev I.V."/>
            <person name="Cande W.Z."/>
            <person name="Fulton C."/>
            <person name="Rokhsar D.S."/>
            <person name="Dawson S.C."/>
        </authorList>
    </citation>
    <scope>NUCLEOTIDE SEQUENCE [LARGE SCALE GENOMIC DNA]</scope>
    <source>
        <strain evidence="7 8">NEG-M</strain>
    </source>
</reference>
<dbReference type="EMBL" id="GG738866">
    <property type="protein sequence ID" value="EFC44790.1"/>
    <property type="molecule type" value="Genomic_DNA"/>
</dbReference>
<dbReference type="RefSeq" id="XP_002677534.1">
    <property type="nucleotide sequence ID" value="XM_002677488.1"/>
</dbReference>
<dbReference type="OrthoDB" id="10476421at2759"/>
<evidence type="ECO:0000256" key="1">
    <source>
        <dbReference type="ARBA" id="ARBA00010066"/>
    </source>
</evidence>
<keyword evidence="4 5" id="KW-0406">Ion transport</keyword>
<dbReference type="KEGG" id="ngr:NAEGRDRAFT_79649"/>
<proteinExistence type="inferred from homology"/>
<keyword evidence="3 5" id="KW-0375">Hydrogen ion transport</keyword>
<evidence type="ECO:0000313" key="8">
    <source>
        <dbReference type="Proteomes" id="UP000006671"/>
    </source>
</evidence>
<dbReference type="Proteomes" id="UP000006671">
    <property type="component" value="Unassembled WGS sequence"/>
</dbReference>
<dbReference type="GO" id="GO:0046961">
    <property type="term" value="F:proton-transporting ATPase activity, rotational mechanism"/>
    <property type="evidence" value="ECO:0007669"/>
    <property type="project" value="InterPro"/>
</dbReference>
<keyword evidence="2 5" id="KW-0813">Transport</keyword>
<dbReference type="STRING" id="5762.D2VEF2"/>
<evidence type="ECO:0000313" key="7">
    <source>
        <dbReference type="EMBL" id="EFC44790.1"/>
    </source>
</evidence>
<name>D2VEF2_NAEGR</name>
<comment type="subunit">
    <text evidence="5">V-ATPase is a heteromultimeric enzyme made up of two complexes: the ATP-hydrolytic V1 complex and the proton translocation V0 complex.</text>
</comment>
<comment type="function">
    <text evidence="5">Subunit of the V1 complex of vacuolar(H+)-ATPase (V-ATPase), a multisubunit enzyme composed of a peripheral complex (V1) that hydrolyzes ATP and a membrane integral complex (V0) that translocates protons. V-ATPase is responsible for acidifying and maintaining the pH of intracellular compartments and in some cell types, is targeted to the plasma membrane, where it is responsible for acidifying the extracellular environment.</text>
</comment>
<dbReference type="GO" id="GO:0016887">
    <property type="term" value="F:ATP hydrolysis activity"/>
    <property type="evidence" value="ECO:0007669"/>
    <property type="project" value="TreeGrafter"/>
</dbReference>
<feature type="coiled-coil region" evidence="6">
    <location>
        <begin position="9"/>
        <end position="58"/>
    </location>
</feature>
<dbReference type="AlphaFoldDB" id="D2VEF2"/>
<dbReference type="InterPro" id="IPR005124">
    <property type="entry name" value="V-ATPase_G"/>
</dbReference>
<organism evidence="8">
    <name type="scientific">Naegleria gruberi</name>
    <name type="common">Amoeba</name>
    <dbReference type="NCBI Taxonomy" id="5762"/>
    <lineage>
        <taxon>Eukaryota</taxon>
        <taxon>Discoba</taxon>
        <taxon>Heterolobosea</taxon>
        <taxon>Tetramitia</taxon>
        <taxon>Eutetramitia</taxon>
        <taxon>Vahlkampfiidae</taxon>
        <taxon>Naegleria</taxon>
    </lineage>
</organism>
<dbReference type="VEuPathDB" id="AmoebaDB:NAEGRDRAFT_79649"/>
<gene>
    <name evidence="7" type="ORF">NAEGRDRAFT_79649</name>
</gene>
<sequence>MSSKKSASIQQLLAAEQEATEIVKEAKKQRLIKLREAKEEAEKEIAKFKASKEQYFQKFTKEQLEVGGTNNELQQKKVQIIYNIKQKTQQKRPDIVKFVVDNVINVNTDLEQEQEAFIEKKKKGIF</sequence>
<dbReference type="GO" id="GO:0000221">
    <property type="term" value="C:vacuolar proton-transporting V-type ATPase, V1 domain"/>
    <property type="evidence" value="ECO:0007669"/>
    <property type="project" value="TreeGrafter"/>
</dbReference>
<dbReference type="FunCoup" id="D2VEF2">
    <property type="interactions" value="91"/>
</dbReference>
<evidence type="ECO:0000256" key="4">
    <source>
        <dbReference type="ARBA" id="ARBA00023065"/>
    </source>
</evidence>
<dbReference type="NCBIfam" id="TIGR01147">
    <property type="entry name" value="V_ATP_synt_G"/>
    <property type="match status" value="1"/>
</dbReference>
<keyword evidence="6" id="KW-0175">Coiled coil</keyword>
<evidence type="ECO:0000256" key="2">
    <source>
        <dbReference type="ARBA" id="ARBA00022448"/>
    </source>
</evidence>
<dbReference type="GeneID" id="8848926"/>
<accession>D2VEF2</accession>
<keyword evidence="8" id="KW-1185">Reference proteome</keyword>
<dbReference type="PANTHER" id="PTHR12713">
    <property type="entry name" value="VACUOLAR ATP SYNTHASE SUBUNIT G"/>
    <property type="match status" value="1"/>
</dbReference>
<protein>
    <recommendedName>
        <fullName evidence="5">V-type proton ATPase subunit G</fullName>
    </recommendedName>
</protein>